<organism evidence="1 2">
    <name type="scientific">Krasilnikovia cinnamomea</name>
    <dbReference type="NCBI Taxonomy" id="349313"/>
    <lineage>
        <taxon>Bacteria</taxon>
        <taxon>Bacillati</taxon>
        <taxon>Actinomycetota</taxon>
        <taxon>Actinomycetes</taxon>
        <taxon>Micromonosporales</taxon>
        <taxon>Micromonosporaceae</taxon>
        <taxon>Krasilnikovia</taxon>
    </lineage>
</organism>
<keyword evidence="2" id="KW-1185">Reference proteome</keyword>
<dbReference type="RefSeq" id="WP_130507859.1">
    <property type="nucleotide sequence ID" value="NZ_SHKY01000001.1"/>
</dbReference>
<dbReference type="EMBL" id="SHKY01000001">
    <property type="protein sequence ID" value="RZU48644.1"/>
    <property type="molecule type" value="Genomic_DNA"/>
</dbReference>
<dbReference type="Proteomes" id="UP000292564">
    <property type="component" value="Unassembled WGS sequence"/>
</dbReference>
<sequence length="139" mass="14564">MGEVAWSPVVAGLRLGGAADGDTVTFTLQNAGPAQLTVLSHVDVGEIHLDWYTVLLDGGRSLRFVADRDESAVERARLAPGESLTHTADLRHWAGRPVNGGAPLPSGPLVLRCRYEVDAATAATFGGVWSGSVTTPQFG</sequence>
<dbReference type="AlphaFoldDB" id="A0A4Q7ZEE0"/>
<evidence type="ECO:0000313" key="2">
    <source>
        <dbReference type="Proteomes" id="UP000292564"/>
    </source>
</evidence>
<proteinExistence type="predicted"/>
<gene>
    <name evidence="1" type="ORF">EV385_0362</name>
</gene>
<dbReference type="OrthoDB" id="9912273at2"/>
<name>A0A4Q7ZEE0_9ACTN</name>
<evidence type="ECO:0000313" key="1">
    <source>
        <dbReference type="EMBL" id="RZU48644.1"/>
    </source>
</evidence>
<reference evidence="1 2" key="1">
    <citation type="submission" date="2019-02" db="EMBL/GenBank/DDBJ databases">
        <title>Sequencing the genomes of 1000 actinobacteria strains.</title>
        <authorList>
            <person name="Klenk H.-P."/>
        </authorList>
    </citation>
    <scope>NUCLEOTIDE SEQUENCE [LARGE SCALE GENOMIC DNA]</scope>
    <source>
        <strain evidence="1 2">DSM 45162</strain>
    </source>
</reference>
<protein>
    <submittedName>
        <fullName evidence="1">Uncharacterized protein</fullName>
    </submittedName>
</protein>
<accession>A0A4Q7ZEE0</accession>
<comment type="caution">
    <text evidence="1">The sequence shown here is derived from an EMBL/GenBank/DDBJ whole genome shotgun (WGS) entry which is preliminary data.</text>
</comment>